<keyword evidence="2" id="KW-1133">Transmembrane helix</keyword>
<sequence length="300" mass="32993">MTHAGGVYGLGSEQHDGNFYGFLIYGVGAMCPRHNVHGRSNFTIRELPHCPVIVAVLEDGETLPKNEETKPETTNNTSTVWIVPVCVGLVLLICYVSEPTKSRNELRQKYFNVGWNCPPKTCTLSIEPEKGVFGLAMERHDGNYYGMFVDDTNSWCPRYVIDSRMNFTVIDMPDCSVIIDGALLPKDDVPESKGDSSMKWVIIGICIGIAVLLLIVVVIALYCCIRLKKKPVSPANSARRNQQSQKMSRLPAASPKKSSFKKPAESNTTVSRSPTSNKGSGKPSVQQIDYSDSVTNNDGI</sequence>
<evidence type="ECO:0000313" key="4">
    <source>
        <dbReference type="WBParaSite" id="Pan_g9404.t1"/>
    </source>
</evidence>
<organism evidence="3 4">
    <name type="scientific">Panagrellus redivivus</name>
    <name type="common">Microworm</name>
    <dbReference type="NCBI Taxonomy" id="6233"/>
    <lineage>
        <taxon>Eukaryota</taxon>
        <taxon>Metazoa</taxon>
        <taxon>Ecdysozoa</taxon>
        <taxon>Nematoda</taxon>
        <taxon>Chromadorea</taxon>
        <taxon>Rhabditida</taxon>
        <taxon>Tylenchina</taxon>
        <taxon>Panagrolaimomorpha</taxon>
        <taxon>Panagrolaimoidea</taxon>
        <taxon>Panagrolaimidae</taxon>
        <taxon>Panagrellus</taxon>
    </lineage>
</organism>
<accession>A0A7E5A1Q3</accession>
<name>A0A7E5A1Q3_PANRE</name>
<feature type="compositionally biased region" description="Polar residues" evidence="1">
    <location>
        <begin position="234"/>
        <end position="247"/>
    </location>
</feature>
<keyword evidence="2" id="KW-0812">Transmembrane</keyword>
<feature type="transmembrane region" description="Helical" evidence="2">
    <location>
        <begin position="200"/>
        <end position="222"/>
    </location>
</feature>
<evidence type="ECO:0000256" key="1">
    <source>
        <dbReference type="SAM" id="MobiDB-lite"/>
    </source>
</evidence>
<protein>
    <submittedName>
        <fullName evidence="4">DUF4793 domain-containing protein</fullName>
    </submittedName>
</protein>
<feature type="compositionally biased region" description="Polar residues" evidence="1">
    <location>
        <begin position="265"/>
        <end position="300"/>
    </location>
</feature>
<reference evidence="4" key="2">
    <citation type="submission" date="2020-10" db="UniProtKB">
        <authorList>
            <consortium name="WormBaseParasite"/>
        </authorList>
    </citation>
    <scope>IDENTIFICATION</scope>
</reference>
<keyword evidence="3" id="KW-1185">Reference proteome</keyword>
<feature type="region of interest" description="Disordered" evidence="1">
    <location>
        <begin position="234"/>
        <end position="300"/>
    </location>
</feature>
<evidence type="ECO:0000256" key="2">
    <source>
        <dbReference type="SAM" id="Phobius"/>
    </source>
</evidence>
<dbReference type="AlphaFoldDB" id="A0A7E5A1Q3"/>
<dbReference type="Proteomes" id="UP000492821">
    <property type="component" value="Unassembled WGS sequence"/>
</dbReference>
<dbReference type="WBParaSite" id="Pan_g9404.t1">
    <property type="protein sequence ID" value="Pan_g9404.t1"/>
    <property type="gene ID" value="Pan_g9404"/>
</dbReference>
<reference evidence="3" key="1">
    <citation type="journal article" date="2013" name="Genetics">
        <title>The draft genome and transcriptome of Panagrellus redivivus are shaped by the harsh demands of a free-living lifestyle.</title>
        <authorList>
            <person name="Srinivasan J."/>
            <person name="Dillman A.R."/>
            <person name="Macchietto M.G."/>
            <person name="Heikkinen L."/>
            <person name="Lakso M."/>
            <person name="Fracchia K.M."/>
            <person name="Antoshechkin I."/>
            <person name="Mortazavi A."/>
            <person name="Wong G."/>
            <person name="Sternberg P.W."/>
        </authorList>
    </citation>
    <scope>NUCLEOTIDE SEQUENCE [LARGE SCALE GENOMIC DNA]</scope>
    <source>
        <strain evidence="3">MT8872</strain>
    </source>
</reference>
<evidence type="ECO:0000313" key="3">
    <source>
        <dbReference type="Proteomes" id="UP000492821"/>
    </source>
</evidence>
<keyword evidence="2" id="KW-0472">Membrane</keyword>
<proteinExistence type="predicted"/>